<protein>
    <submittedName>
        <fullName evidence="1">Uncharacterized protein</fullName>
    </submittedName>
</protein>
<accession>A0A1V8M3U0</accession>
<dbReference type="AlphaFoldDB" id="A0A1V8M3U0"/>
<reference evidence="1 2" key="1">
    <citation type="submission" date="2015-12" db="EMBL/GenBank/DDBJ databases">
        <authorList>
            <person name="Shamseldin A."/>
            <person name="Moawad H."/>
            <person name="Abd El-Rahim W.M."/>
            <person name="Sadowsky M.J."/>
        </authorList>
    </citation>
    <scope>NUCLEOTIDE SEQUENCE [LARGE SCALE GENOMIC DNA]</scope>
    <source>
        <strain evidence="1 2">WF1</strain>
    </source>
</reference>
<name>A0A1V8M3U0_9GAMM</name>
<keyword evidence="2" id="KW-1185">Reference proteome</keyword>
<proteinExistence type="predicted"/>
<gene>
    <name evidence="1" type="ORF">AU255_14165</name>
</gene>
<evidence type="ECO:0000313" key="1">
    <source>
        <dbReference type="EMBL" id="OQK16237.1"/>
    </source>
</evidence>
<dbReference type="Proteomes" id="UP000191980">
    <property type="component" value="Unassembled WGS sequence"/>
</dbReference>
<sequence>MAVVFGNSYNAVFRIQIYPQNREAEYSYLTGDKYHLMLKVADPFDLRQQINAAMPSCLKCNFFNN</sequence>
<comment type="caution">
    <text evidence="1">The sequence shown here is derived from an EMBL/GenBank/DDBJ whole genome shotgun (WGS) entry which is preliminary data.</text>
</comment>
<dbReference type="EMBL" id="LPUF01000002">
    <property type="protein sequence ID" value="OQK16237.1"/>
    <property type="molecule type" value="Genomic_DNA"/>
</dbReference>
<organism evidence="1 2">
    <name type="scientific">Methyloprofundus sedimenti</name>
    <dbReference type="NCBI Taxonomy" id="1420851"/>
    <lineage>
        <taxon>Bacteria</taxon>
        <taxon>Pseudomonadati</taxon>
        <taxon>Pseudomonadota</taxon>
        <taxon>Gammaproteobacteria</taxon>
        <taxon>Methylococcales</taxon>
        <taxon>Methylococcaceae</taxon>
        <taxon>Methyloprofundus</taxon>
    </lineage>
</organism>
<evidence type="ECO:0000313" key="2">
    <source>
        <dbReference type="Proteomes" id="UP000191980"/>
    </source>
</evidence>